<feature type="transmembrane region" description="Helical" evidence="7">
    <location>
        <begin position="213"/>
        <end position="235"/>
    </location>
</feature>
<dbReference type="Proteomes" id="UP000502298">
    <property type="component" value="Chromosome"/>
</dbReference>
<dbReference type="Pfam" id="PF04024">
    <property type="entry name" value="PspC"/>
    <property type="match status" value="1"/>
</dbReference>
<dbReference type="PANTHER" id="PTHR33885:SF3">
    <property type="entry name" value="PHAGE SHOCK PROTEIN C"/>
    <property type="match status" value="1"/>
</dbReference>
<keyword evidence="2" id="KW-1003">Cell membrane</keyword>
<keyword evidence="3 7" id="KW-0812">Transmembrane</keyword>
<feature type="transmembrane region" description="Helical" evidence="7">
    <location>
        <begin position="242"/>
        <end position="264"/>
    </location>
</feature>
<comment type="subcellular location">
    <subcellularLocation>
        <location evidence="1">Cell membrane</location>
        <topology evidence="1">Single-pass membrane protein</topology>
    </subcellularLocation>
</comment>
<evidence type="ECO:0000256" key="2">
    <source>
        <dbReference type="ARBA" id="ARBA00022475"/>
    </source>
</evidence>
<evidence type="ECO:0000313" key="9">
    <source>
        <dbReference type="EMBL" id="QJC22211.1"/>
    </source>
</evidence>
<evidence type="ECO:0000256" key="3">
    <source>
        <dbReference type="ARBA" id="ARBA00022692"/>
    </source>
</evidence>
<feature type="transmembrane region" description="Helical" evidence="7">
    <location>
        <begin position="83"/>
        <end position="100"/>
    </location>
</feature>
<dbReference type="InterPro" id="IPR052027">
    <property type="entry name" value="PspC"/>
</dbReference>
<dbReference type="EMBL" id="CP050804">
    <property type="protein sequence ID" value="QJC22211.1"/>
    <property type="molecule type" value="Genomic_DNA"/>
</dbReference>
<feature type="domain" description="Phage shock protein PspC N-terminal" evidence="8">
    <location>
        <begin position="12"/>
        <end position="65"/>
    </location>
</feature>
<keyword evidence="10" id="KW-1185">Reference proteome</keyword>
<evidence type="ECO:0000256" key="1">
    <source>
        <dbReference type="ARBA" id="ARBA00004162"/>
    </source>
</evidence>
<feature type="transmembrane region" description="Helical" evidence="7">
    <location>
        <begin position="188"/>
        <end position="207"/>
    </location>
</feature>
<evidence type="ECO:0000256" key="6">
    <source>
        <dbReference type="SAM" id="MobiDB-lite"/>
    </source>
</evidence>
<accession>A0A6H2EMB8</accession>
<evidence type="ECO:0000256" key="4">
    <source>
        <dbReference type="ARBA" id="ARBA00022989"/>
    </source>
</evidence>
<feature type="transmembrane region" description="Helical" evidence="7">
    <location>
        <begin position="36"/>
        <end position="63"/>
    </location>
</feature>
<evidence type="ECO:0000256" key="5">
    <source>
        <dbReference type="ARBA" id="ARBA00023136"/>
    </source>
</evidence>
<evidence type="ECO:0000313" key="10">
    <source>
        <dbReference type="Proteomes" id="UP000502298"/>
    </source>
</evidence>
<protein>
    <submittedName>
        <fullName evidence="9">PspC domain-containing protein</fullName>
    </submittedName>
</protein>
<evidence type="ECO:0000256" key="7">
    <source>
        <dbReference type="SAM" id="Phobius"/>
    </source>
</evidence>
<reference evidence="9 10" key="1">
    <citation type="submission" date="2020-03" db="EMBL/GenBank/DDBJ databases">
        <title>Complete genome of Arcanobacterium buesumensis sp. nov. strain 2701.</title>
        <authorList>
            <person name="Borowiak M."/>
            <person name="Alssahen M."/>
            <person name="Laemmler C."/>
            <person name="Malorny B."/>
            <person name="Hassan A."/>
            <person name="Prenger-Berninghoff E."/>
            <person name="Ploetz M."/>
            <person name="Abdulmawjood A."/>
        </authorList>
    </citation>
    <scope>NUCLEOTIDE SEQUENCE [LARGE SCALE GENOMIC DNA]</scope>
    <source>
        <strain evidence="9 10">2701</strain>
    </source>
</reference>
<name>A0A6H2EMB8_9ACTO</name>
<evidence type="ECO:0000259" key="8">
    <source>
        <dbReference type="Pfam" id="PF04024"/>
    </source>
</evidence>
<dbReference type="InterPro" id="IPR007168">
    <property type="entry name" value="Phageshock_PspC_N"/>
</dbReference>
<gene>
    <name evidence="9" type="ORF">HC352_06610</name>
</gene>
<feature type="transmembrane region" description="Helical" evidence="7">
    <location>
        <begin position="106"/>
        <end position="132"/>
    </location>
</feature>
<dbReference type="KEGG" id="arca:HC352_06610"/>
<keyword evidence="5 7" id="KW-0472">Membrane</keyword>
<dbReference type="PANTHER" id="PTHR33885">
    <property type="entry name" value="PHAGE SHOCK PROTEIN C"/>
    <property type="match status" value="1"/>
</dbReference>
<dbReference type="GO" id="GO:0005886">
    <property type="term" value="C:plasma membrane"/>
    <property type="evidence" value="ECO:0007669"/>
    <property type="project" value="UniProtKB-SubCell"/>
</dbReference>
<dbReference type="AlphaFoldDB" id="A0A6H2EMB8"/>
<proteinExistence type="predicted"/>
<sequence>MNIFERLTAQPLRRTDDGYLGGICAGLSHRWEISPLLLRLAFIIMSFFGGIGVLAYGIAWLLLPHDPDNRIELNEVVEGRLSGGFAASLAMLAIGVWLFFEQLAHARWFFFSRFTGSFITVIAVVVVAVIVLRNKQDTTPQPAPSTSPSAEENTTMLTPTSPTQAENMPPLKPVASQSYSRTPVVSGTYILITLALSAAGAAITMLATQRTLASALLVLGVPLTILGIGIVWAGIRRKRSSWLSFIAMLLVFPAFTLVSLSFVVPTNIMNTPHLDFFGSGARTGSTSIFDQQERRTTQLADGSEISAVFADPNFFLDRDDPVILEIALTGQISMNDLGGWEIRNHNAETFTTNTPHIYSLKTDEDFDGSHGEGPININDWYVIPNNVMLNPSRSPKVHVTVISPAAQKDPQLARHIKVNYGFGDVSLSEKIQGNDAVAFIARQRGIPIDSDTPDLAANSTQSTK</sequence>
<organism evidence="9 10">
    <name type="scientific">Arcanobacterium buesumense</name>
    <dbReference type="NCBI Taxonomy" id="2722751"/>
    <lineage>
        <taxon>Bacteria</taxon>
        <taxon>Bacillati</taxon>
        <taxon>Actinomycetota</taxon>
        <taxon>Actinomycetes</taxon>
        <taxon>Actinomycetales</taxon>
        <taxon>Actinomycetaceae</taxon>
        <taxon>Arcanobacterium</taxon>
    </lineage>
</organism>
<keyword evidence="4 7" id="KW-1133">Transmembrane helix</keyword>
<feature type="region of interest" description="Disordered" evidence="6">
    <location>
        <begin position="137"/>
        <end position="176"/>
    </location>
</feature>
<feature type="compositionally biased region" description="Polar residues" evidence="6">
    <location>
        <begin position="151"/>
        <end position="166"/>
    </location>
</feature>
<dbReference type="RefSeq" id="WP_168918142.1">
    <property type="nucleotide sequence ID" value="NZ_CP050804.1"/>
</dbReference>
<feature type="compositionally biased region" description="Low complexity" evidence="6">
    <location>
        <begin position="138"/>
        <end position="150"/>
    </location>
</feature>